<proteinExistence type="predicted"/>
<dbReference type="GO" id="GO:0016747">
    <property type="term" value="F:acyltransferase activity, transferring groups other than amino-acyl groups"/>
    <property type="evidence" value="ECO:0007669"/>
    <property type="project" value="InterPro"/>
</dbReference>
<comment type="caution">
    <text evidence="2">The sequence shown here is derived from an EMBL/GenBank/DDBJ whole genome shotgun (WGS) entry which is preliminary data.</text>
</comment>
<dbReference type="InterPro" id="IPR016181">
    <property type="entry name" value="Acyl_CoA_acyltransferase"/>
</dbReference>
<reference evidence="3" key="1">
    <citation type="submission" date="2015-08" db="EMBL/GenBank/DDBJ databases">
        <title>Fjat-10028 dsm 16317.</title>
        <authorList>
            <person name="Liu B."/>
            <person name="Wang J."/>
            <person name="Zhu Y."/>
            <person name="Liu G."/>
            <person name="Chen Q."/>
            <person name="Chen Z."/>
            <person name="Lan J."/>
            <person name="Che J."/>
            <person name="Ge C."/>
            <person name="Shi H."/>
            <person name="Pan Z."/>
            <person name="Liu X."/>
        </authorList>
    </citation>
    <scope>NUCLEOTIDE SEQUENCE [LARGE SCALE GENOMIC DNA]</scope>
    <source>
        <strain evidence="3">DSM 16317</strain>
    </source>
</reference>
<gene>
    <name evidence="2" type="ORF">AMD00_05940</name>
</gene>
<dbReference type="SUPFAM" id="SSF55729">
    <property type="entry name" value="Acyl-CoA N-acyltransferases (Nat)"/>
    <property type="match status" value="1"/>
</dbReference>
<feature type="domain" description="N-acetyltransferase" evidence="1">
    <location>
        <begin position="3"/>
        <end position="165"/>
    </location>
</feature>
<evidence type="ECO:0000259" key="1">
    <source>
        <dbReference type="PROSITE" id="PS51186"/>
    </source>
</evidence>
<keyword evidence="2" id="KW-0808">Transferase</keyword>
<keyword evidence="3" id="KW-1185">Reference proteome</keyword>
<dbReference type="Proteomes" id="UP000036867">
    <property type="component" value="Unassembled WGS sequence"/>
</dbReference>
<accession>A0A0M0LM57</accession>
<organism evidence="2 3">
    <name type="scientific">Viridibacillus arvi</name>
    <dbReference type="NCBI Taxonomy" id="263475"/>
    <lineage>
        <taxon>Bacteria</taxon>
        <taxon>Bacillati</taxon>
        <taxon>Bacillota</taxon>
        <taxon>Bacilli</taxon>
        <taxon>Bacillales</taxon>
        <taxon>Caryophanaceae</taxon>
        <taxon>Viridibacillus</taxon>
    </lineage>
</organism>
<evidence type="ECO:0000313" key="3">
    <source>
        <dbReference type="Proteomes" id="UP000036867"/>
    </source>
</evidence>
<name>A0A0M0LM57_9BACL</name>
<dbReference type="PROSITE" id="PS51186">
    <property type="entry name" value="GNAT"/>
    <property type="match status" value="1"/>
</dbReference>
<dbReference type="CDD" id="cd04301">
    <property type="entry name" value="NAT_SF"/>
    <property type="match status" value="1"/>
</dbReference>
<dbReference type="RefSeq" id="WP_053416133.1">
    <property type="nucleotide sequence ID" value="NZ_LILB01000001.1"/>
</dbReference>
<dbReference type="PATRIC" id="fig|263475.3.peg.1618"/>
<protein>
    <submittedName>
        <fullName evidence="2">GNAT family acetyltransferase</fullName>
    </submittedName>
</protein>
<dbReference type="InterPro" id="IPR000182">
    <property type="entry name" value="GNAT_dom"/>
</dbReference>
<dbReference type="EMBL" id="LILB01000001">
    <property type="protein sequence ID" value="KOO51962.1"/>
    <property type="molecule type" value="Genomic_DNA"/>
</dbReference>
<dbReference type="AlphaFoldDB" id="A0A0M0LM57"/>
<dbReference type="GeneID" id="301135642"/>
<dbReference type="OrthoDB" id="5292888at2"/>
<sequence length="169" mass="19163">MTYVIRPATIEDIAGIAKVHVDSWRTTYKGIIKQDFLDKLTYSSREASWQRNIESEENLILVAVNEEEQIVGFICGSKTQEGEYPTYDADLTAIYLFEHEQGKGIGKAMLKQLFAEFKKLNYSSSIVKVLEDNSSCRFYEAMGAEFIDSNPIQIGGEQLALLTYGWPKI</sequence>
<dbReference type="Gene3D" id="3.40.630.30">
    <property type="match status" value="1"/>
</dbReference>
<dbReference type="Pfam" id="PF00583">
    <property type="entry name" value="Acetyltransf_1"/>
    <property type="match status" value="1"/>
</dbReference>
<evidence type="ECO:0000313" key="2">
    <source>
        <dbReference type="EMBL" id="KOO51962.1"/>
    </source>
</evidence>